<gene>
    <name evidence="2" type="ORF">AWC06_08055</name>
</gene>
<evidence type="ECO:0000313" key="3">
    <source>
        <dbReference type="Proteomes" id="UP000194000"/>
    </source>
</evidence>
<organism evidence="2 3">
    <name type="scientific">Mycobacterium fragae</name>
    <dbReference type="NCBI Taxonomy" id="1260918"/>
    <lineage>
        <taxon>Bacteria</taxon>
        <taxon>Bacillati</taxon>
        <taxon>Actinomycetota</taxon>
        <taxon>Actinomycetes</taxon>
        <taxon>Mycobacteriales</taxon>
        <taxon>Mycobacteriaceae</taxon>
        <taxon>Mycobacterium</taxon>
    </lineage>
</organism>
<reference evidence="2 3" key="1">
    <citation type="submission" date="2016-01" db="EMBL/GenBank/DDBJ databases">
        <title>The new phylogeny of the genus Mycobacterium.</title>
        <authorList>
            <person name="Tarcisio F."/>
            <person name="Conor M."/>
            <person name="Antonella G."/>
            <person name="Elisabetta G."/>
            <person name="Giulia F.S."/>
            <person name="Sara T."/>
            <person name="Anna F."/>
            <person name="Clotilde B."/>
            <person name="Roberto B."/>
            <person name="Veronica D.S."/>
            <person name="Fabio R."/>
            <person name="Monica P."/>
            <person name="Olivier J."/>
            <person name="Enrico T."/>
            <person name="Nicola S."/>
        </authorList>
    </citation>
    <scope>NUCLEOTIDE SEQUENCE [LARGE SCALE GENOMIC DNA]</scope>
    <source>
        <strain evidence="2 3">DSM 45731</strain>
    </source>
</reference>
<dbReference type="AlphaFoldDB" id="A0A1X1V4D8"/>
<keyword evidence="3" id="KW-1185">Reference proteome</keyword>
<protein>
    <submittedName>
        <fullName evidence="2">Uncharacterized protein</fullName>
    </submittedName>
</protein>
<evidence type="ECO:0000256" key="1">
    <source>
        <dbReference type="SAM" id="MobiDB-lite"/>
    </source>
</evidence>
<name>A0A1X1V4D8_9MYCO</name>
<dbReference type="Proteomes" id="UP000194000">
    <property type="component" value="Unassembled WGS sequence"/>
</dbReference>
<feature type="region of interest" description="Disordered" evidence="1">
    <location>
        <begin position="76"/>
        <end position="119"/>
    </location>
</feature>
<proteinExistence type="predicted"/>
<sequence>MQETAGPPSYEELLDRFKAVLNHALLEGHLSPACLTFDLVVVQAVGDVVRAVRDGSLTNELVNEACRAFAKYAADQDAAQRPTSSRRHGLSNTISRPSRAGTAIEQSLSRVDMRPATRP</sequence>
<comment type="caution">
    <text evidence="2">The sequence shown here is derived from an EMBL/GenBank/DDBJ whole genome shotgun (WGS) entry which is preliminary data.</text>
</comment>
<evidence type="ECO:0000313" key="2">
    <source>
        <dbReference type="EMBL" id="ORV63930.1"/>
    </source>
</evidence>
<accession>A0A1X1V4D8</accession>
<dbReference type="EMBL" id="LQOW01000005">
    <property type="protein sequence ID" value="ORV63930.1"/>
    <property type="molecule type" value="Genomic_DNA"/>
</dbReference>